<dbReference type="RefSeq" id="WP_160561619.1">
    <property type="nucleotide sequence ID" value="NZ_QZDT01000044.1"/>
</dbReference>
<dbReference type="OrthoDB" id="9786919at2"/>
<dbReference type="PANTHER" id="PTHR45528:SF1">
    <property type="entry name" value="SENSOR HISTIDINE KINASE CPXA"/>
    <property type="match status" value="1"/>
</dbReference>
<dbReference type="SMART" id="SM00387">
    <property type="entry name" value="HATPase_c"/>
    <property type="match status" value="1"/>
</dbReference>
<dbReference type="Pfam" id="PF00512">
    <property type="entry name" value="HisKA"/>
    <property type="match status" value="1"/>
</dbReference>
<dbReference type="Proteomes" id="UP001154420">
    <property type="component" value="Unassembled WGS sequence"/>
</dbReference>
<keyword evidence="13 15" id="KW-0472">Membrane</keyword>
<evidence type="ECO:0000256" key="1">
    <source>
        <dbReference type="ARBA" id="ARBA00000085"/>
    </source>
</evidence>
<dbReference type="PROSITE" id="PS50885">
    <property type="entry name" value="HAMP"/>
    <property type="match status" value="1"/>
</dbReference>
<comment type="catalytic activity">
    <reaction evidence="1">
        <text>ATP + protein L-histidine = ADP + protein N-phospho-L-histidine.</text>
        <dbReference type="EC" id="2.7.13.3"/>
    </reaction>
</comment>
<evidence type="ECO:0000256" key="2">
    <source>
        <dbReference type="ARBA" id="ARBA00004651"/>
    </source>
</evidence>
<proteinExistence type="predicted"/>
<evidence type="ECO:0000259" key="16">
    <source>
        <dbReference type="PROSITE" id="PS50109"/>
    </source>
</evidence>
<dbReference type="Gene3D" id="6.10.340.10">
    <property type="match status" value="1"/>
</dbReference>
<feature type="coiled-coil region" evidence="14">
    <location>
        <begin position="218"/>
        <end position="245"/>
    </location>
</feature>
<dbReference type="Gene3D" id="1.10.287.130">
    <property type="match status" value="1"/>
</dbReference>
<dbReference type="Pfam" id="PF00672">
    <property type="entry name" value="HAMP"/>
    <property type="match status" value="1"/>
</dbReference>
<dbReference type="CDD" id="cd00075">
    <property type="entry name" value="HATPase"/>
    <property type="match status" value="1"/>
</dbReference>
<dbReference type="InterPro" id="IPR004358">
    <property type="entry name" value="Sig_transdc_His_kin-like_C"/>
</dbReference>
<evidence type="ECO:0000256" key="3">
    <source>
        <dbReference type="ARBA" id="ARBA00012438"/>
    </source>
</evidence>
<evidence type="ECO:0000256" key="9">
    <source>
        <dbReference type="ARBA" id="ARBA00022777"/>
    </source>
</evidence>
<dbReference type="InterPro" id="IPR003594">
    <property type="entry name" value="HATPase_dom"/>
</dbReference>
<evidence type="ECO:0000313" key="18">
    <source>
        <dbReference type="EMBL" id="NBJ94602.1"/>
    </source>
</evidence>
<evidence type="ECO:0000256" key="14">
    <source>
        <dbReference type="SAM" id="Coils"/>
    </source>
</evidence>
<keyword evidence="8" id="KW-0547">Nucleotide-binding</keyword>
<feature type="domain" description="Histidine kinase" evidence="16">
    <location>
        <begin position="248"/>
        <end position="459"/>
    </location>
</feature>
<dbReference type="PRINTS" id="PR00344">
    <property type="entry name" value="BCTRLSENSOR"/>
</dbReference>
<dbReference type="GO" id="GO:0005524">
    <property type="term" value="F:ATP binding"/>
    <property type="evidence" value="ECO:0007669"/>
    <property type="project" value="UniProtKB-KW"/>
</dbReference>
<dbReference type="Gene3D" id="3.30.565.10">
    <property type="entry name" value="Histidine kinase-like ATPase, C-terminal domain"/>
    <property type="match status" value="1"/>
</dbReference>
<evidence type="ECO:0000256" key="4">
    <source>
        <dbReference type="ARBA" id="ARBA00022475"/>
    </source>
</evidence>
<comment type="caution">
    <text evidence="18">The sequence shown here is derived from an EMBL/GenBank/DDBJ whole genome shotgun (WGS) entry which is preliminary data.</text>
</comment>
<dbReference type="SUPFAM" id="SSF47384">
    <property type="entry name" value="Homodimeric domain of signal transducing histidine kinase"/>
    <property type="match status" value="1"/>
</dbReference>
<dbReference type="CDD" id="cd06225">
    <property type="entry name" value="HAMP"/>
    <property type="match status" value="1"/>
</dbReference>
<dbReference type="GO" id="GO:0005886">
    <property type="term" value="C:plasma membrane"/>
    <property type="evidence" value="ECO:0007669"/>
    <property type="project" value="UniProtKB-SubCell"/>
</dbReference>
<feature type="transmembrane region" description="Helical" evidence="15">
    <location>
        <begin position="164"/>
        <end position="187"/>
    </location>
</feature>
<name>A0A9X5GUZ1_9FIRM</name>
<reference evidence="18" key="1">
    <citation type="submission" date="2018-09" db="EMBL/GenBank/DDBJ databases">
        <title>Murine metabolic-syndrome-specific gut microbial biobank.</title>
        <authorList>
            <person name="Liu C."/>
        </authorList>
    </citation>
    <scope>NUCLEOTIDE SEQUENCE</scope>
    <source>
        <strain evidence="18">D42-62</strain>
    </source>
</reference>
<evidence type="ECO:0000256" key="7">
    <source>
        <dbReference type="ARBA" id="ARBA00022692"/>
    </source>
</evidence>
<comment type="subcellular location">
    <subcellularLocation>
        <location evidence="2">Cell membrane</location>
        <topology evidence="2">Multi-pass membrane protein</topology>
    </subcellularLocation>
</comment>
<keyword evidence="4" id="KW-1003">Cell membrane</keyword>
<dbReference type="SMART" id="SM00304">
    <property type="entry name" value="HAMP"/>
    <property type="match status" value="1"/>
</dbReference>
<dbReference type="InterPro" id="IPR003660">
    <property type="entry name" value="HAMP_dom"/>
</dbReference>
<dbReference type="SUPFAM" id="SSF158472">
    <property type="entry name" value="HAMP domain-like"/>
    <property type="match status" value="1"/>
</dbReference>
<evidence type="ECO:0000256" key="12">
    <source>
        <dbReference type="ARBA" id="ARBA00023012"/>
    </source>
</evidence>
<keyword evidence="5" id="KW-0597">Phosphoprotein</keyword>
<dbReference type="SUPFAM" id="SSF55874">
    <property type="entry name" value="ATPase domain of HSP90 chaperone/DNA topoisomerase II/histidine kinase"/>
    <property type="match status" value="1"/>
</dbReference>
<accession>A0A9X5GUZ1</accession>
<keyword evidence="9 18" id="KW-0418">Kinase</keyword>
<gene>
    <name evidence="18" type="ORF">D5281_18985</name>
</gene>
<evidence type="ECO:0000313" key="19">
    <source>
        <dbReference type="Proteomes" id="UP001154420"/>
    </source>
</evidence>
<dbReference type="AlphaFoldDB" id="A0A9X5GUZ1"/>
<keyword evidence="14" id="KW-0175">Coiled coil</keyword>
<dbReference type="InterPro" id="IPR005467">
    <property type="entry name" value="His_kinase_dom"/>
</dbReference>
<keyword evidence="11 15" id="KW-1133">Transmembrane helix</keyword>
<dbReference type="GO" id="GO:0000155">
    <property type="term" value="F:phosphorelay sensor kinase activity"/>
    <property type="evidence" value="ECO:0007669"/>
    <property type="project" value="InterPro"/>
</dbReference>
<keyword evidence="19" id="KW-1185">Reference proteome</keyword>
<dbReference type="SMART" id="SM00388">
    <property type="entry name" value="HisKA"/>
    <property type="match status" value="1"/>
</dbReference>
<dbReference type="InterPro" id="IPR050398">
    <property type="entry name" value="HssS/ArlS-like"/>
</dbReference>
<evidence type="ECO:0000256" key="15">
    <source>
        <dbReference type="SAM" id="Phobius"/>
    </source>
</evidence>
<organism evidence="18 19">
    <name type="scientific">Parablautia muri</name>
    <dbReference type="NCBI Taxonomy" id="2320879"/>
    <lineage>
        <taxon>Bacteria</taxon>
        <taxon>Bacillati</taxon>
        <taxon>Bacillota</taxon>
        <taxon>Clostridia</taxon>
        <taxon>Lachnospirales</taxon>
        <taxon>Lachnospiraceae</taxon>
        <taxon>Parablautia</taxon>
    </lineage>
</organism>
<dbReference type="InterPro" id="IPR003661">
    <property type="entry name" value="HisK_dim/P_dom"/>
</dbReference>
<evidence type="ECO:0000256" key="13">
    <source>
        <dbReference type="ARBA" id="ARBA00023136"/>
    </source>
</evidence>
<dbReference type="CDD" id="cd00082">
    <property type="entry name" value="HisKA"/>
    <property type="match status" value="1"/>
</dbReference>
<feature type="domain" description="HAMP" evidence="17">
    <location>
        <begin position="181"/>
        <end position="233"/>
    </location>
</feature>
<dbReference type="PROSITE" id="PS50109">
    <property type="entry name" value="HIS_KIN"/>
    <property type="match status" value="1"/>
</dbReference>
<protein>
    <recommendedName>
        <fullName evidence="3">histidine kinase</fullName>
        <ecNumber evidence="3">2.7.13.3</ecNumber>
    </recommendedName>
</protein>
<dbReference type="InterPro" id="IPR036890">
    <property type="entry name" value="HATPase_C_sf"/>
</dbReference>
<dbReference type="EMBL" id="QZDT01000044">
    <property type="protein sequence ID" value="NBJ94602.1"/>
    <property type="molecule type" value="Genomic_DNA"/>
</dbReference>
<keyword evidence="10" id="KW-0067">ATP-binding</keyword>
<keyword evidence="12" id="KW-0902">Two-component regulatory system</keyword>
<dbReference type="EC" id="2.7.13.3" evidence="3"/>
<evidence type="ECO:0000256" key="10">
    <source>
        <dbReference type="ARBA" id="ARBA00022840"/>
    </source>
</evidence>
<evidence type="ECO:0000256" key="11">
    <source>
        <dbReference type="ARBA" id="ARBA00022989"/>
    </source>
</evidence>
<dbReference type="Pfam" id="PF02518">
    <property type="entry name" value="HATPase_c"/>
    <property type="match status" value="1"/>
</dbReference>
<keyword evidence="6" id="KW-0808">Transferase</keyword>
<keyword evidence="7 15" id="KW-0812">Transmembrane</keyword>
<dbReference type="InterPro" id="IPR036097">
    <property type="entry name" value="HisK_dim/P_sf"/>
</dbReference>
<evidence type="ECO:0000256" key="8">
    <source>
        <dbReference type="ARBA" id="ARBA00022741"/>
    </source>
</evidence>
<evidence type="ECO:0000256" key="5">
    <source>
        <dbReference type="ARBA" id="ARBA00022553"/>
    </source>
</evidence>
<evidence type="ECO:0000256" key="6">
    <source>
        <dbReference type="ARBA" id="ARBA00022679"/>
    </source>
</evidence>
<evidence type="ECO:0000259" key="17">
    <source>
        <dbReference type="PROSITE" id="PS50885"/>
    </source>
</evidence>
<sequence length="464" mass="52740">MKLFHKIFLCFVVVFSIAFQAAGYLLISFSYENAVEQEKEFAFQGFQYNKYILQSIMYSEPQFFSEKKAGNVAFADNFTVPVAIYGIDGECLFSNMAVLPEKLFFEEGADDRISYQIYEKDGESYIFVCDYVSQGNIETYLITQTDISSAINNQKSMITYFQKIYLMLLCISFPVIFLLTKAITASIKEVGKVAKRIAGGEYSGRIHTKGKDEIGELASNFNQMAEQVEEKIAKLSDMARQKEDFAANFAHELKTPLTSVIGYADMLYQRDLLREEVKSAAGYILNEGMRLESLSLKLMDLFVLDKQQFVLEKMSVKEMFQNLEQGMELVCRKSEGVLHMDIEDGCIKVDYDLFKTIILNLTDNAMKADSKNLWMSGKQESNQYRIVMKDDGKGIPLEELGKITEAFYMVDKSRSRKQHGAGLGMALVSKIVEIHNAKMKIESDGKMGTEVSISFPLQEEIVYE</sequence>
<dbReference type="PANTHER" id="PTHR45528">
    <property type="entry name" value="SENSOR HISTIDINE KINASE CPXA"/>
    <property type="match status" value="1"/>
</dbReference>